<proteinExistence type="predicted"/>
<dbReference type="AlphaFoldDB" id="A0A4Y9F121"/>
<dbReference type="InterPro" id="IPR036736">
    <property type="entry name" value="ACP-like_sf"/>
</dbReference>
<evidence type="ECO:0000313" key="2">
    <source>
        <dbReference type="EMBL" id="TFU20693.1"/>
    </source>
</evidence>
<reference evidence="2 3" key="1">
    <citation type="submission" date="2019-03" db="EMBL/GenBank/DDBJ databases">
        <title>Diversity of the mouse oral microbiome.</title>
        <authorList>
            <person name="Joseph S."/>
            <person name="Aduse-Opoku J."/>
            <person name="Curtis M."/>
            <person name="Wade W."/>
            <person name="Hashim A."/>
        </authorList>
    </citation>
    <scope>NUCLEOTIDE SEQUENCE [LARGE SCALE GENOMIC DNA]</scope>
    <source>
        <strain evidence="3">irhom_31</strain>
    </source>
</reference>
<dbReference type="SUPFAM" id="SSF47336">
    <property type="entry name" value="ACP-like"/>
    <property type="match status" value="1"/>
</dbReference>
<dbReference type="Gene3D" id="1.10.1200.10">
    <property type="entry name" value="ACP-like"/>
    <property type="match status" value="1"/>
</dbReference>
<dbReference type="EMBL" id="SPQC01000049">
    <property type="protein sequence ID" value="TFU20693.1"/>
    <property type="molecule type" value="Genomic_DNA"/>
</dbReference>
<dbReference type="Proteomes" id="UP000297951">
    <property type="component" value="Unassembled WGS sequence"/>
</dbReference>
<evidence type="ECO:0000313" key="3">
    <source>
        <dbReference type="Proteomes" id="UP000297951"/>
    </source>
</evidence>
<feature type="domain" description="Carrier" evidence="1">
    <location>
        <begin position="1"/>
        <end position="70"/>
    </location>
</feature>
<accession>A0A4Y9F121</accession>
<comment type="caution">
    <text evidence="2">The sequence shown here is derived from an EMBL/GenBank/DDBJ whole genome shotgun (WGS) entry which is preliminary data.</text>
</comment>
<dbReference type="RefSeq" id="WP_135013740.1">
    <property type="nucleotide sequence ID" value="NZ_JADGLK010000049.1"/>
</dbReference>
<sequence>MSLDQLKELLASYLPQGSQDLDPFSSIFDAGLDSMGAFLLLDDLAAAGYQIEFTDFVAHPTLQFLREATA</sequence>
<gene>
    <name evidence="2" type="ORF">E4U03_10790</name>
</gene>
<organism evidence="2 3">
    <name type="scientific">Rothia nasimurium</name>
    <dbReference type="NCBI Taxonomy" id="85336"/>
    <lineage>
        <taxon>Bacteria</taxon>
        <taxon>Bacillati</taxon>
        <taxon>Actinomycetota</taxon>
        <taxon>Actinomycetes</taxon>
        <taxon>Micrococcales</taxon>
        <taxon>Micrococcaceae</taxon>
        <taxon>Rothia</taxon>
    </lineage>
</organism>
<dbReference type="Pfam" id="PF00550">
    <property type="entry name" value="PP-binding"/>
    <property type="match status" value="1"/>
</dbReference>
<name>A0A4Y9F121_9MICC</name>
<dbReference type="PROSITE" id="PS50075">
    <property type="entry name" value="CARRIER"/>
    <property type="match status" value="1"/>
</dbReference>
<evidence type="ECO:0000259" key="1">
    <source>
        <dbReference type="PROSITE" id="PS50075"/>
    </source>
</evidence>
<protein>
    <submittedName>
        <fullName evidence="2">Acyl carrier protein</fullName>
    </submittedName>
</protein>
<dbReference type="InterPro" id="IPR009081">
    <property type="entry name" value="PP-bd_ACP"/>
</dbReference>